<reference evidence="1" key="1">
    <citation type="submission" date="2021-06" db="EMBL/GenBank/DDBJ databases">
        <authorList>
            <person name="Kallberg Y."/>
            <person name="Tangrot J."/>
            <person name="Rosling A."/>
        </authorList>
    </citation>
    <scope>NUCLEOTIDE SEQUENCE</scope>
    <source>
        <strain evidence="1">MA461A</strain>
    </source>
</reference>
<name>A0ACA9S7V2_9GLOM</name>
<accession>A0ACA9S7V2</accession>
<comment type="caution">
    <text evidence="1">The sequence shown here is derived from an EMBL/GenBank/DDBJ whole genome shotgun (WGS) entry which is preliminary data.</text>
</comment>
<feature type="non-terminal residue" evidence="1">
    <location>
        <position position="86"/>
    </location>
</feature>
<sequence>MSTHEGYLIEVTPLITGENEEPEFDFSKYGWFATFRRSKAAVICVASIALFTDMIVYGIIVPILPLIVRERLGMDSTSTGILFGCY</sequence>
<evidence type="ECO:0000313" key="2">
    <source>
        <dbReference type="Proteomes" id="UP000789920"/>
    </source>
</evidence>
<proteinExistence type="predicted"/>
<gene>
    <name evidence="1" type="ORF">RPERSI_LOCUS26741</name>
</gene>
<protein>
    <submittedName>
        <fullName evidence="1">3480_t:CDS:1</fullName>
    </submittedName>
</protein>
<dbReference type="EMBL" id="CAJVQC010092232">
    <property type="protein sequence ID" value="CAG8826459.1"/>
    <property type="molecule type" value="Genomic_DNA"/>
</dbReference>
<organism evidence="1 2">
    <name type="scientific">Racocetra persica</name>
    <dbReference type="NCBI Taxonomy" id="160502"/>
    <lineage>
        <taxon>Eukaryota</taxon>
        <taxon>Fungi</taxon>
        <taxon>Fungi incertae sedis</taxon>
        <taxon>Mucoromycota</taxon>
        <taxon>Glomeromycotina</taxon>
        <taxon>Glomeromycetes</taxon>
        <taxon>Diversisporales</taxon>
        <taxon>Gigasporaceae</taxon>
        <taxon>Racocetra</taxon>
    </lineage>
</organism>
<dbReference type="Proteomes" id="UP000789920">
    <property type="component" value="Unassembled WGS sequence"/>
</dbReference>
<keyword evidence="2" id="KW-1185">Reference proteome</keyword>
<evidence type="ECO:0000313" key="1">
    <source>
        <dbReference type="EMBL" id="CAG8826459.1"/>
    </source>
</evidence>